<keyword evidence="1" id="KW-0472">Membrane</keyword>
<keyword evidence="3" id="KW-1185">Reference proteome</keyword>
<keyword evidence="1" id="KW-1133">Transmembrane helix</keyword>
<reference evidence="2 3" key="1">
    <citation type="submission" date="2021-07" db="EMBL/GenBank/DDBJ databases">
        <title>A novel Jannaschia species isolated from marine dinoflagellate Ceratoperidinium margalefii.</title>
        <authorList>
            <person name="Jiang Y."/>
            <person name="Li Z."/>
        </authorList>
    </citation>
    <scope>NUCLEOTIDE SEQUENCE [LARGE SCALE GENOMIC DNA]</scope>
    <source>
        <strain evidence="2 3">J12C1-MA-4</strain>
    </source>
</reference>
<dbReference type="KEGG" id="gce:KYE46_03815"/>
<dbReference type="AlphaFoldDB" id="A0A8F6YBQ7"/>
<sequence length="149" mass="16369">MKSLRSTTAQYIQSEDGAVTVDWVVLTAALAGLAIATTLVVSGGAENISGDVASQMADQEINTRFGSAFERQQWDAHNPGIYEEYSTWMAGFEDQQLLEHYNNTAQYANAEPNSGHPIDTYHDEFWIARDEAITRGLVDEDDPIPTPSA</sequence>
<gene>
    <name evidence="2" type="ORF">KYE46_03815</name>
</gene>
<evidence type="ECO:0000313" key="2">
    <source>
        <dbReference type="EMBL" id="QXT40386.1"/>
    </source>
</evidence>
<organism evidence="2 3">
    <name type="scientific">Gymnodinialimonas ceratoperidinii</name>
    <dbReference type="NCBI Taxonomy" id="2856823"/>
    <lineage>
        <taxon>Bacteria</taxon>
        <taxon>Pseudomonadati</taxon>
        <taxon>Pseudomonadota</taxon>
        <taxon>Alphaproteobacteria</taxon>
        <taxon>Rhodobacterales</taxon>
        <taxon>Paracoccaceae</taxon>
        <taxon>Gymnodinialimonas</taxon>
    </lineage>
</organism>
<evidence type="ECO:0000256" key="1">
    <source>
        <dbReference type="SAM" id="Phobius"/>
    </source>
</evidence>
<proteinExistence type="predicted"/>
<dbReference type="Proteomes" id="UP000825009">
    <property type="component" value="Chromosome"/>
</dbReference>
<dbReference type="EMBL" id="CP079194">
    <property type="protein sequence ID" value="QXT40386.1"/>
    <property type="molecule type" value="Genomic_DNA"/>
</dbReference>
<accession>A0A8F6YBQ7</accession>
<keyword evidence="1" id="KW-0812">Transmembrane</keyword>
<feature type="transmembrane region" description="Helical" evidence="1">
    <location>
        <begin position="20"/>
        <end position="41"/>
    </location>
</feature>
<evidence type="ECO:0000313" key="3">
    <source>
        <dbReference type="Proteomes" id="UP000825009"/>
    </source>
</evidence>
<dbReference type="RefSeq" id="WP_219003574.1">
    <property type="nucleotide sequence ID" value="NZ_CP079194.1"/>
</dbReference>
<protein>
    <submittedName>
        <fullName evidence="2">Uncharacterized protein</fullName>
    </submittedName>
</protein>
<name>A0A8F6YBQ7_9RHOB</name>